<organism evidence="2 3">
    <name type="scientific">SAR86 cluster bacterium</name>
    <dbReference type="NCBI Taxonomy" id="2030880"/>
    <lineage>
        <taxon>Bacteria</taxon>
        <taxon>Pseudomonadati</taxon>
        <taxon>Pseudomonadota</taxon>
        <taxon>Gammaproteobacteria</taxon>
        <taxon>SAR86 cluster</taxon>
    </lineage>
</organism>
<feature type="transmembrane region" description="Helical" evidence="1">
    <location>
        <begin position="194"/>
        <end position="217"/>
    </location>
</feature>
<feature type="transmembrane region" description="Helical" evidence="1">
    <location>
        <begin position="137"/>
        <end position="161"/>
    </location>
</feature>
<dbReference type="Proteomes" id="UP000228987">
    <property type="component" value="Unassembled WGS sequence"/>
</dbReference>
<feature type="transmembrane region" description="Helical" evidence="1">
    <location>
        <begin position="350"/>
        <end position="375"/>
    </location>
</feature>
<evidence type="ECO:0000256" key="1">
    <source>
        <dbReference type="SAM" id="Phobius"/>
    </source>
</evidence>
<accession>A0A2A5CE84</accession>
<evidence type="ECO:0000313" key="2">
    <source>
        <dbReference type="EMBL" id="PCJ42194.1"/>
    </source>
</evidence>
<feature type="transmembrane region" description="Helical" evidence="1">
    <location>
        <begin position="7"/>
        <end position="33"/>
    </location>
</feature>
<name>A0A2A5CE84_9GAMM</name>
<dbReference type="InterPro" id="IPR005625">
    <property type="entry name" value="PepSY-ass_TM"/>
</dbReference>
<keyword evidence="1" id="KW-0472">Membrane</keyword>
<keyword evidence="1" id="KW-0812">Transmembrane</keyword>
<sequence length="399" mass="44678">MFRKVIFWTHLVTGVVSALVVLTMSFTGVMLTYERQILAWQTKSHYLPSEEQSTALPLEELFLIAKTENPELALSSLVMINDPGAPVVLRAGRSGSISLNPYTGEEMSEGSPALDNFFRTMTSFHRWFSITGENRSIARAITGACNLMFLFLILSGIYLWLPKLWKWSIFKTRLFFNHRVNNSKARDFNWHHVFGIWSAIPLAIIVATASVFSYGWANNLVYQAFGEAPPVRGPRGAPPSASNMDVMGSSFESQKQYLNMDQLFSRANDFITQQGGDWRQLSLSLPSETSSVAQFSIDQGNGGQPHLRHNLSLNRETGTVASWQPFNSQTPGRQARSIIRFLHTGEALGIWGQTIAGLVSLISLLMVWTGLALAYRRLIRPLFKKKRRSSISQSPVPSD</sequence>
<comment type="caution">
    <text evidence="2">The sequence shown here is derived from an EMBL/GenBank/DDBJ whole genome shotgun (WGS) entry which is preliminary data.</text>
</comment>
<dbReference type="Pfam" id="PF03929">
    <property type="entry name" value="PepSY_TM"/>
    <property type="match status" value="1"/>
</dbReference>
<dbReference type="PANTHER" id="PTHR34219:SF3">
    <property type="entry name" value="BLL7967 PROTEIN"/>
    <property type="match status" value="1"/>
</dbReference>
<dbReference type="EMBL" id="NVWI01000003">
    <property type="protein sequence ID" value="PCJ42194.1"/>
    <property type="molecule type" value="Genomic_DNA"/>
</dbReference>
<gene>
    <name evidence="2" type="ORF">COA71_06290</name>
</gene>
<protein>
    <recommendedName>
        <fullName evidence="4">Peptidase</fullName>
    </recommendedName>
</protein>
<proteinExistence type="predicted"/>
<dbReference type="AlphaFoldDB" id="A0A2A5CE84"/>
<dbReference type="PANTHER" id="PTHR34219">
    <property type="entry name" value="IRON-REGULATED INNER MEMBRANE PROTEIN-RELATED"/>
    <property type="match status" value="1"/>
</dbReference>
<evidence type="ECO:0008006" key="4">
    <source>
        <dbReference type="Google" id="ProtNLM"/>
    </source>
</evidence>
<reference evidence="3" key="1">
    <citation type="submission" date="2017-08" db="EMBL/GenBank/DDBJ databases">
        <title>A dynamic microbial community with high functional redundancy inhabits the cold, oxic subseafloor aquifer.</title>
        <authorList>
            <person name="Tully B.J."/>
            <person name="Wheat C.G."/>
            <person name="Glazer B.T."/>
            <person name="Huber J.A."/>
        </authorList>
    </citation>
    <scope>NUCLEOTIDE SEQUENCE [LARGE SCALE GENOMIC DNA]</scope>
</reference>
<keyword evidence="1" id="KW-1133">Transmembrane helix</keyword>
<evidence type="ECO:0000313" key="3">
    <source>
        <dbReference type="Proteomes" id="UP000228987"/>
    </source>
</evidence>